<dbReference type="InParanoid" id="A0A061DLA4"/>
<dbReference type="EMBL" id="CM001879">
    <property type="protein sequence ID" value="EOX93490.1"/>
    <property type="molecule type" value="Genomic_DNA"/>
</dbReference>
<dbReference type="Proteomes" id="UP000026915">
    <property type="component" value="Chromosome 1"/>
</dbReference>
<organism evidence="1 2">
    <name type="scientific">Theobroma cacao</name>
    <name type="common">Cacao</name>
    <name type="synonym">Cocoa</name>
    <dbReference type="NCBI Taxonomy" id="3641"/>
    <lineage>
        <taxon>Eukaryota</taxon>
        <taxon>Viridiplantae</taxon>
        <taxon>Streptophyta</taxon>
        <taxon>Embryophyta</taxon>
        <taxon>Tracheophyta</taxon>
        <taxon>Spermatophyta</taxon>
        <taxon>Magnoliopsida</taxon>
        <taxon>eudicotyledons</taxon>
        <taxon>Gunneridae</taxon>
        <taxon>Pentapetalae</taxon>
        <taxon>rosids</taxon>
        <taxon>malvids</taxon>
        <taxon>Malvales</taxon>
        <taxon>Malvaceae</taxon>
        <taxon>Byttnerioideae</taxon>
        <taxon>Theobroma</taxon>
    </lineage>
</organism>
<name>A0A061DLA4_THECC</name>
<dbReference type="PANTHER" id="PTHR32108">
    <property type="entry name" value="DNA-DIRECTED RNA POLYMERASE SUBUNIT ALPHA"/>
    <property type="match status" value="1"/>
</dbReference>
<sequence length="218" mass="25318">MDKIEKKQEEIMGHLSKILELMSTDKGREWRGVLLVANHLVAPLYIEPLKLPFLRWYDASAHYDYHYGIEGHSIENCTTFKHKVQRLIKAGILHFEEKSEQNVNNNPLPNHAEAGINVIEGEVFVKRSIRDVETPMEKVFEALVKTDMLEVWPECPDMNDLGNLHGPYYLYHKRCVGHLIQDCSPFRKEVQRMMDESMIELYMETSKSTVNMIAKDSA</sequence>
<dbReference type="AlphaFoldDB" id="A0A061DLA4"/>
<protein>
    <recommendedName>
        <fullName evidence="3">Gag-pol polyprotein</fullName>
    </recommendedName>
</protein>
<keyword evidence="2" id="KW-1185">Reference proteome</keyword>
<dbReference type="PANTHER" id="PTHR32108:SF8">
    <property type="entry name" value="GAG-PRO-LIKE PROTEIN"/>
    <property type="match status" value="1"/>
</dbReference>
<dbReference type="HOGENOM" id="CLU_1268854_0_0_1"/>
<evidence type="ECO:0000313" key="1">
    <source>
        <dbReference type="EMBL" id="EOX93490.1"/>
    </source>
</evidence>
<evidence type="ECO:0000313" key="2">
    <source>
        <dbReference type="Proteomes" id="UP000026915"/>
    </source>
</evidence>
<reference evidence="1 2" key="1">
    <citation type="journal article" date="2013" name="Genome Biol.">
        <title>The genome sequence of the most widely cultivated cacao type and its use to identify candidate genes regulating pod color.</title>
        <authorList>
            <person name="Motamayor J.C."/>
            <person name="Mockaitis K."/>
            <person name="Schmutz J."/>
            <person name="Haiminen N."/>
            <person name="Iii D.L."/>
            <person name="Cornejo O."/>
            <person name="Findley S.D."/>
            <person name="Zheng P."/>
            <person name="Utro F."/>
            <person name="Royaert S."/>
            <person name="Saski C."/>
            <person name="Jenkins J."/>
            <person name="Podicheti R."/>
            <person name="Zhao M."/>
            <person name="Scheffler B.E."/>
            <person name="Stack J.C."/>
            <person name="Feltus F.A."/>
            <person name="Mustiga G.M."/>
            <person name="Amores F."/>
            <person name="Phillips W."/>
            <person name="Marelli J.P."/>
            <person name="May G.D."/>
            <person name="Shapiro H."/>
            <person name="Ma J."/>
            <person name="Bustamante C.D."/>
            <person name="Schnell R.J."/>
            <person name="Main D."/>
            <person name="Gilbert D."/>
            <person name="Parida L."/>
            <person name="Kuhn D.N."/>
        </authorList>
    </citation>
    <scope>NUCLEOTIDE SEQUENCE [LARGE SCALE GENOMIC DNA]</scope>
    <source>
        <strain evidence="2">cv. Matina 1-6</strain>
    </source>
</reference>
<dbReference type="Gramene" id="EOX93490">
    <property type="protein sequence ID" value="EOX93490"/>
    <property type="gene ID" value="TCM_002355"/>
</dbReference>
<gene>
    <name evidence="1" type="ORF">TCM_002355</name>
</gene>
<evidence type="ECO:0008006" key="3">
    <source>
        <dbReference type="Google" id="ProtNLM"/>
    </source>
</evidence>
<proteinExistence type="predicted"/>
<accession>A0A061DLA4</accession>